<dbReference type="Proteomes" id="UP000026923">
    <property type="component" value="Unassembled WGS sequence"/>
</dbReference>
<name>A0A061JUZ3_STUST</name>
<proteinExistence type="predicted"/>
<accession>A0A061JUZ3</accession>
<dbReference type="AlphaFoldDB" id="A0A061JUZ3"/>
<protein>
    <submittedName>
        <fullName evidence="1">Uncharacterized protein</fullName>
    </submittedName>
</protein>
<dbReference type="InterPro" id="IPR025048">
    <property type="entry name" value="DUF3987"/>
</dbReference>
<sequence>MAQPSVISRFMAKRGEEARGTGFLARFLIAKPRLMAGQRTDQQLSELLRLRSFNARIHELLNSPLLTERQVLSFSEQAKDRWFQYSRFLELQMKENGLYFYLKDHASKLLENTSRLAAIVHTFERTSNNQTEIDCSTLEFCWKFTQHCSKHFIAHLANEPQIVIDANHLAHYLLKLASKQDPFALNKEEKHSRASSNDTRAELPRDLISGARATFTITQLKQFGPSSLRGRANTARLEGAIDLLCKLGHIAKEGSRYRFQESILLRQEPELKNGEIVEVKELPLFNEQEFWTPQRGYGYTAGYYIKVR</sequence>
<dbReference type="EMBL" id="AMCZ02000006">
    <property type="protein sequence ID" value="EWC42109.1"/>
    <property type="molecule type" value="Genomic_DNA"/>
</dbReference>
<reference evidence="1 2" key="1">
    <citation type="journal article" date="2013" name="Genome Announc.">
        <title>Draft Genome of the Nitrogen-Fixing Bacterium Pseudomonas stutzeri Strain KOS6 Isolated from Industrial Hydrocarbon Sludge.</title>
        <authorList>
            <person name="Grigoryeva T.V."/>
            <person name="Laikov A.V."/>
            <person name="Naumova R.P."/>
            <person name="Manolov A.I."/>
            <person name="Larin A.K."/>
            <person name="Karpova I.Y."/>
            <person name="Semashko T.A."/>
            <person name="Alexeev D.G."/>
            <person name="Kostryukova E.S."/>
            <person name="Muller R."/>
            <person name="Govorun V.M."/>
        </authorList>
    </citation>
    <scope>NUCLEOTIDE SEQUENCE [LARGE SCALE GENOMIC DNA]</scope>
    <source>
        <strain evidence="1 2">KOS6</strain>
    </source>
</reference>
<dbReference type="HOGENOM" id="CLU_902740_0_0_6"/>
<dbReference type="Pfam" id="PF13148">
    <property type="entry name" value="DUF3987"/>
    <property type="match status" value="1"/>
</dbReference>
<organism evidence="1 2">
    <name type="scientific">Stutzerimonas stutzeri KOS6</name>
    <dbReference type="NCBI Taxonomy" id="1218352"/>
    <lineage>
        <taxon>Bacteria</taxon>
        <taxon>Pseudomonadati</taxon>
        <taxon>Pseudomonadota</taxon>
        <taxon>Gammaproteobacteria</taxon>
        <taxon>Pseudomonadales</taxon>
        <taxon>Pseudomonadaceae</taxon>
        <taxon>Stutzerimonas</taxon>
    </lineage>
</organism>
<comment type="caution">
    <text evidence="1">The sequence shown here is derived from an EMBL/GenBank/DDBJ whole genome shotgun (WGS) entry which is preliminary data.</text>
</comment>
<evidence type="ECO:0000313" key="2">
    <source>
        <dbReference type="Proteomes" id="UP000026923"/>
    </source>
</evidence>
<evidence type="ECO:0000313" key="1">
    <source>
        <dbReference type="EMBL" id="EWC42109.1"/>
    </source>
</evidence>
<gene>
    <name evidence="1" type="ORF">B597_006780</name>
</gene>